<keyword evidence="2" id="KW-1133">Transmembrane helix</keyword>
<keyword evidence="4" id="KW-1185">Reference proteome</keyword>
<feature type="transmembrane region" description="Helical" evidence="2">
    <location>
        <begin position="58"/>
        <end position="79"/>
    </location>
</feature>
<feature type="compositionally biased region" description="Basic and acidic residues" evidence="1">
    <location>
        <begin position="178"/>
        <end position="223"/>
    </location>
</feature>
<feature type="transmembrane region" description="Helical" evidence="2">
    <location>
        <begin position="127"/>
        <end position="154"/>
    </location>
</feature>
<dbReference type="Proteomes" id="UP000007809">
    <property type="component" value="Chromosome"/>
</dbReference>
<dbReference type="Pfam" id="PF09534">
    <property type="entry name" value="Trp_oprn_chp"/>
    <property type="match status" value="1"/>
</dbReference>
<accession>F4CMW4</accession>
<protein>
    <submittedName>
        <fullName evidence="3">Trp biosynthesis associated, transmembrane protein, Oprn/Chp</fullName>
    </submittedName>
</protein>
<name>F4CMW4_PSEUX</name>
<evidence type="ECO:0000256" key="1">
    <source>
        <dbReference type="SAM" id="MobiDB-lite"/>
    </source>
</evidence>
<evidence type="ECO:0000313" key="4">
    <source>
        <dbReference type="Proteomes" id="UP000007809"/>
    </source>
</evidence>
<dbReference type="STRING" id="675635.Psed_2863"/>
<keyword evidence="2 3" id="KW-0812">Transmembrane</keyword>
<dbReference type="EMBL" id="CP002593">
    <property type="protein sequence ID" value="AEA25063.1"/>
    <property type="molecule type" value="Genomic_DNA"/>
</dbReference>
<evidence type="ECO:0000313" key="3">
    <source>
        <dbReference type="EMBL" id="AEA25063.1"/>
    </source>
</evidence>
<reference evidence="3 4" key="1">
    <citation type="journal article" date="2011" name="J. Bacteriol.">
        <title>Genome sequence of the 1,4-dioxane-degrading Pseudonocardia dioxanivorans strain CB1190.</title>
        <authorList>
            <person name="Sales C.M."/>
            <person name="Mahendra S."/>
            <person name="Grostern A."/>
            <person name="Parales R.E."/>
            <person name="Goodwin L.A."/>
            <person name="Woyke T."/>
            <person name="Nolan M."/>
            <person name="Lapidus A."/>
            <person name="Chertkov O."/>
            <person name="Ovchinnikova G."/>
            <person name="Sczyrba A."/>
            <person name="Alvarez-Cohen L."/>
        </authorList>
    </citation>
    <scope>NUCLEOTIDE SEQUENCE [LARGE SCALE GENOMIC DNA]</scope>
    <source>
        <strain evidence="4">ATCC 55486 / DSM 44775 / JCM 13855 / CB1190</strain>
    </source>
</reference>
<gene>
    <name evidence="3" type="ordered locus">Psed_2863</name>
</gene>
<organism evidence="3 4">
    <name type="scientific">Pseudonocardia dioxanivorans (strain ATCC 55486 / DSM 44775 / JCM 13855 / CB1190)</name>
    <dbReference type="NCBI Taxonomy" id="675635"/>
    <lineage>
        <taxon>Bacteria</taxon>
        <taxon>Bacillati</taxon>
        <taxon>Actinomycetota</taxon>
        <taxon>Actinomycetes</taxon>
        <taxon>Pseudonocardiales</taxon>
        <taxon>Pseudonocardiaceae</taxon>
        <taxon>Pseudonocardia</taxon>
    </lineage>
</organism>
<proteinExistence type="predicted"/>
<dbReference type="HOGENOM" id="CLU_084749_0_0_11"/>
<dbReference type="OrthoDB" id="3697582at2"/>
<evidence type="ECO:0000256" key="2">
    <source>
        <dbReference type="SAM" id="Phobius"/>
    </source>
</evidence>
<dbReference type="KEGG" id="pdx:Psed_2863"/>
<keyword evidence="2" id="KW-0472">Membrane</keyword>
<dbReference type="AlphaFoldDB" id="F4CMW4"/>
<feature type="transmembrane region" description="Helical" evidence="2">
    <location>
        <begin position="86"/>
        <end position="107"/>
    </location>
</feature>
<dbReference type="InterPro" id="IPR019051">
    <property type="entry name" value="Trp_biosyn_TM_oprn/chp"/>
</dbReference>
<dbReference type="eggNOG" id="ENOG5033GIP">
    <property type="taxonomic scope" value="Bacteria"/>
</dbReference>
<dbReference type="RefSeq" id="WP_013674987.1">
    <property type="nucleotide sequence ID" value="NC_015312.1"/>
</dbReference>
<sequence>MTVAAAAVRAGRRRLAVVAAALLVGALAAWASSRLTWFSATVPTPRGSTDVAVSGAEVLPVPTALAVLALAGIAAAVAVSGLARRVLGVLLVLVALVTVWTVVAAWTSPPDAARLAVLAGTTAAPGASGAVTATAAPVFALVGAVLVVVAGLLLTLREQGMPRMGARYATADPSGAKRSADPDRTAWEELDAGRDPTLDRVDRVDRAPEPRDGPGRGGGERAD</sequence>
<feature type="region of interest" description="Disordered" evidence="1">
    <location>
        <begin position="167"/>
        <end position="223"/>
    </location>
</feature>